<name>A0A940NQW6_9BACI</name>
<evidence type="ECO:0000313" key="2">
    <source>
        <dbReference type="Proteomes" id="UP000682134"/>
    </source>
</evidence>
<organism evidence="1 2">
    <name type="scientific">Gottfriedia endophytica</name>
    <dbReference type="NCBI Taxonomy" id="2820819"/>
    <lineage>
        <taxon>Bacteria</taxon>
        <taxon>Bacillati</taxon>
        <taxon>Bacillota</taxon>
        <taxon>Bacilli</taxon>
        <taxon>Bacillales</taxon>
        <taxon>Bacillaceae</taxon>
        <taxon>Gottfriedia</taxon>
    </lineage>
</organism>
<protein>
    <submittedName>
        <fullName evidence="1">Uncharacterized protein</fullName>
    </submittedName>
</protein>
<proteinExistence type="predicted"/>
<dbReference type="RefSeq" id="WP_209406973.1">
    <property type="nucleotide sequence ID" value="NZ_JAGIYQ010000013.1"/>
</dbReference>
<dbReference type="AlphaFoldDB" id="A0A940NQW6"/>
<comment type="caution">
    <text evidence="1">The sequence shown here is derived from an EMBL/GenBank/DDBJ whole genome shotgun (WGS) entry which is preliminary data.</text>
</comment>
<evidence type="ECO:0000313" key="1">
    <source>
        <dbReference type="EMBL" id="MBP0726629.1"/>
    </source>
</evidence>
<accession>A0A940NQW6</accession>
<sequence>MGQLDPHLMRVFREKACHPKHFPRIFNICRSYRRKDLKHPEHAYGMIDRLSDCCGIECSPEERDNAADWLMNCDVDPQNHSHQREMWNMIKGRRDCFWF</sequence>
<gene>
    <name evidence="1" type="ORF">J5Y03_15825</name>
</gene>
<dbReference type="EMBL" id="JAGIYQ010000013">
    <property type="protein sequence ID" value="MBP0726629.1"/>
    <property type="molecule type" value="Genomic_DNA"/>
</dbReference>
<keyword evidence="2" id="KW-1185">Reference proteome</keyword>
<reference evidence="1" key="1">
    <citation type="submission" date="2021-04" db="EMBL/GenBank/DDBJ databases">
        <title>Genome seq and assembly of Bacillus sp.</title>
        <authorList>
            <person name="Chhetri G."/>
        </authorList>
    </citation>
    <scope>NUCLEOTIDE SEQUENCE</scope>
    <source>
        <strain evidence="1">RG28</strain>
    </source>
</reference>
<dbReference type="Proteomes" id="UP000682134">
    <property type="component" value="Unassembled WGS sequence"/>
</dbReference>